<evidence type="ECO:0000259" key="3">
    <source>
        <dbReference type="PROSITE" id="PS50853"/>
    </source>
</evidence>
<dbReference type="CDD" id="cd00063">
    <property type="entry name" value="FN3"/>
    <property type="match status" value="1"/>
</dbReference>
<dbReference type="PROSITE" id="PS50853">
    <property type="entry name" value="FN3"/>
    <property type="match status" value="1"/>
</dbReference>
<keyword evidence="2" id="KW-0119">Carbohydrate metabolism</keyword>
<dbReference type="SMART" id="SM00060">
    <property type="entry name" value="FN3"/>
    <property type="match status" value="1"/>
</dbReference>
<dbReference type="GO" id="GO:0000272">
    <property type="term" value="P:polysaccharide catabolic process"/>
    <property type="evidence" value="ECO:0007669"/>
    <property type="project" value="UniProtKB-KW"/>
</dbReference>
<dbReference type="AlphaFoldDB" id="A0A2N0T1S9"/>
<evidence type="ECO:0000313" key="8">
    <source>
        <dbReference type="Proteomes" id="UP000481350"/>
    </source>
</evidence>
<dbReference type="InterPro" id="IPR013783">
    <property type="entry name" value="Ig-like_fold"/>
</dbReference>
<proteinExistence type="predicted"/>
<evidence type="ECO:0000313" key="5">
    <source>
        <dbReference type="EMBL" id="KAB6916845.1"/>
    </source>
</evidence>
<evidence type="ECO:0000256" key="2">
    <source>
        <dbReference type="ARBA" id="ARBA00023326"/>
    </source>
</evidence>
<dbReference type="Proteomes" id="UP000232654">
    <property type="component" value="Unassembled WGS sequence"/>
</dbReference>
<evidence type="ECO:0000313" key="7">
    <source>
        <dbReference type="Proteomes" id="UP000232654"/>
    </source>
</evidence>
<keyword evidence="1" id="KW-0378">Hydrolase</keyword>
<dbReference type="GO" id="GO:0016798">
    <property type="term" value="F:hydrolase activity, acting on glycosyl bonds"/>
    <property type="evidence" value="ECO:0007669"/>
    <property type="project" value="UniProtKB-KW"/>
</dbReference>
<dbReference type="InterPro" id="IPR036116">
    <property type="entry name" value="FN3_sf"/>
</dbReference>
<keyword evidence="1" id="KW-0326">Glycosidase</keyword>
<evidence type="ECO:0000313" key="6">
    <source>
        <dbReference type="EMBL" id="PKC89364.1"/>
    </source>
</evidence>
<accession>A0A2N0T1S9</accession>
<sequence>MVEGAGNIIGGGWRCCVQADIVSQNATQAVIGVHIIYRRTDPSRWVASDAVSGGAWVNGVSTSTNTVNFGYRSFNGDVDLHTQQVTVTKQESAQTFSCRAFLNIPYGLPGRSEAHVNLTVPGITYAKPNPPKNVSWTRVNDSSVKAAWQSNYDNAARKYWKQIYADQCVGLNGGTQGAWGLVKALNWDALNYSYTGLKANARYQFRVAAQNPGGVSDHVYSGYIYTTPAAPVAVNAVKLSEQSVRVTVDASKSYVYGIRLRRRVNGGEWADITGGTPGATAEGWLPDINGIQNVTWTDTAAPAGQVQYAALVGRPVYGDDNSKTTLFSDWTYSNTIQTAVAPSAPTILNPTQNGAYVVNQPMTVAWKPNHPDGSAQSAAQVEVTDPSDVTVIEEQTTNTSYQRTPKSCGSYRIRVRTKGIHADWGAWSNYVTFTVAKYPNISINKPSGTITATPFTVAWTVADDTGVSSQTLIIQSDGVEKYRKTMDGSTRSLSIGASQYLPNNNSTLTITLVVRGGSGLESSTSVVRDVDWPDPAEPMAAIESNNDYAALVIVSFGVPEEGQSETVSASVIRVMPDGSEVLIASNLLDQQLAVDPIPPLNTDFHYRVVAYSAMGTTIARMVDARIESGFGVLNFGTDAGQTLLLGYNNTVSHKRSHSTSEFHFARGDGANALPSSYELDQLDSTVSVTGVWEWDQALWLRILSLADGYPYAWYREPSGLRVYVKAEQSVSVDIADKKNISYSADLTQLTWEEPVL</sequence>
<dbReference type="RefSeq" id="WP_023658247.1">
    <property type="nucleotide sequence ID" value="NZ_JAWWRP010000020.1"/>
</dbReference>
<dbReference type="EMBL" id="PJDT01000014">
    <property type="protein sequence ID" value="PKC89364.1"/>
    <property type="molecule type" value="Genomic_DNA"/>
</dbReference>
<evidence type="ECO:0000313" key="4">
    <source>
        <dbReference type="EMBL" id="KAB6913925.1"/>
    </source>
</evidence>
<name>A0A2N0T1S9_BIFLN</name>
<reference evidence="8 9" key="2">
    <citation type="journal article" date="2019" name="Nat. Med.">
        <title>A library of human gut bacterial isolates paired with longitudinal multiomics data enables mechanistic microbiome research.</title>
        <authorList>
            <person name="Poyet M."/>
            <person name="Groussin M."/>
            <person name="Gibbons S.M."/>
            <person name="Avila-Pacheco J."/>
            <person name="Jiang X."/>
            <person name="Kearney S.M."/>
            <person name="Perrotta A.R."/>
            <person name="Berdy B."/>
            <person name="Zhao S."/>
            <person name="Lieberman T.D."/>
            <person name="Swanson P.K."/>
            <person name="Smith M."/>
            <person name="Roesemann S."/>
            <person name="Alexander J.E."/>
            <person name="Rich S.A."/>
            <person name="Livny J."/>
            <person name="Vlamakis H."/>
            <person name="Clish C."/>
            <person name="Bullock K."/>
            <person name="Deik A."/>
            <person name="Scott J."/>
            <person name="Pierce K.A."/>
            <person name="Xavier R.J."/>
            <person name="Alm E.J."/>
        </authorList>
    </citation>
    <scope>NUCLEOTIDE SEQUENCE [LARGE SCALE GENOMIC DNA]</scope>
    <source>
        <strain evidence="4 8">BIOML-A283</strain>
        <strain evidence="5 9">BIOML-A284</strain>
    </source>
</reference>
<evidence type="ECO:0000313" key="9">
    <source>
        <dbReference type="Proteomes" id="UP000491334"/>
    </source>
</evidence>
<organism evidence="6 7">
    <name type="scientific">Bifidobacterium longum</name>
    <dbReference type="NCBI Taxonomy" id="216816"/>
    <lineage>
        <taxon>Bacteria</taxon>
        <taxon>Bacillati</taxon>
        <taxon>Actinomycetota</taxon>
        <taxon>Actinomycetes</taxon>
        <taxon>Bifidobacteriales</taxon>
        <taxon>Bifidobacteriaceae</taxon>
        <taxon>Bifidobacterium</taxon>
    </lineage>
</organism>
<dbReference type="InterPro" id="IPR003961">
    <property type="entry name" value="FN3_dom"/>
</dbReference>
<keyword evidence="2" id="KW-0624">Polysaccharide degradation</keyword>
<reference evidence="6 7" key="1">
    <citation type="submission" date="2017-12" db="EMBL/GenBank/DDBJ databases">
        <title>Bifidobacterium longum APC/DPC strains.</title>
        <authorList>
            <person name="Arboleya S."/>
        </authorList>
    </citation>
    <scope>NUCLEOTIDE SEQUENCE [LARGE SCALE GENOMIC DNA]</scope>
    <source>
        <strain evidence="6 7">APC1503</strain>
    </source>
</reference>
<dbReference type="EMBL" id="WDZO01000004">
    <property type="protein sequence ID" value="KAB6913925.1"/>
    <property type="molecule type" value="Genomic_DNA"/>
</dbReference>
<dbReference type="SUPFAM" id="SSF49265">
    <property type="entry name" value="Fibronectin type III"/>
    <property type="match status" value="1"/>
</dbReference>
<dbReference type="Proteomes" id="UP000481350">
    <property type="component" value="Unassembled WGS sequence"/>
</dbReference>
<feature type="domain" description="Fibronectin type-III" evidence="3">
    <location>
        <begin position="130"/>
        <end position="229"/>
    </location>
</feature>
<evidence type="ECO:0000256" key="1">
    <source>
        <dbReference type="ARBA" id="ARBA00023295"/>
    </source>
</evidence>
<dbReference type="EMBL" id="WDZP01000023">
    <property type="protein sequence ID" value="KAB6916845.1"/>
    <property type="molecule type" value="Genomic_DNA"/>
</dbReference>
<protein>
    <submittedName>
        <fullName evidence="4">Fibronectin type III domain-containing protein</fullName>
    </submittedName>
</protein>
<dbReference type="Proteomes" id="UP000491334">
    <property type="component" value="Unassembled WGS sequence"/>
</dbReference>
<gene>
    <name evidence="6" type="ORF">APC1503_0957</name>
    <name evidence="4" type="ORF">GBJ98_02690</name>
    <name evidence="5" type="ORF">GBK06_09280</name>
</gene>
<comment type="caution">
    <text evidence="6">The sequence shown here is derived from an EMBL/GenBank/DDBJ whole genome shotgun (WGS) entry which is preliminary data.</text>
</comment>
<dbReference type="Gene3D" id="2.60.40.10">
    <property type="entry name" value="Immunoglobulins"/>
    <property type="match status" value="2"/>
</dbReference>